<sequence length="131" mass="14707">MRFSHFFTILAAQLLLSTATAQSCTSQGPGSCNLGLGGTLYDDDKTKIFWEWVIIYDHFCNEIGVEVNPYQGQLLKSKLPMEVELTSLVFHGDWRSFGMCYGDYCFSGTMACAFEGDEWNNCQHAFPCPGF</sequence>
<keyword evidence="3" id="KW-1185">Reference proteome</keyword>
<evidence type="ECO:0000256" key="1">
    <source>
        <dbReference type="SAM" id="SignalP"/>
    </source>
</evidence>
<proteinExistence type="predicted"/>
<evidence type="ECO:0000313" key="2">
    <source>
        <dbReference type="EMBL" id="OAA64712.1"/>
    </source>
</evidence>
<feature type="chain" id="PRO_5007835726" evidence="1">
    <location>
        <begin position="22"/>
        <end position="131"/>
    </location>
</feature>
<comment type="caution">
    <text evidence="2">The sequence shown here is derived from an EMBL/GenBank/DDBJ whole genome shotgun (WGS) entry which is preliminary data.</text>
</comment>
<gene>
    <name evidence="2" type="ORF">SPI_03359</name>
</gene>
<accession>A0A162J749</accession>
<dbReference type="AlphaFoldDB" id="A0A162J749"/>
<evidence type="ECO:0000313" key="3">
    <source>
        <dbReference type="Proteomes" id="UP000076874"/>
    </source>
</evidence>
<dbReference type="EMBL" id="AZHD01000004">
    <property type="protein sequence ID" value="OAA64712.1"/>
    <property type="molecule type" value="Genomic_DNA"/>
</dbReference>
<name>A0A162J749_9HYPO</name>
<keyword evidence="1" id="KW-0732">Signal</keyword>
<dbReference type="PROSITE" id="PS51257">
    <property type="entry name" value="PROKAR_LIPOPROTEIN"/>
    <property type="match status" value="1"/>
</dbReference>
<organism evidence="2 3">
    <name type="scientific">Niveomyces insectorum RCEF 264</name>
    <dbReference type="NCBI Taxonomy" id="1081102"/>
    <lineage>
        <taxon>Eukaryota</taxon>
        <taxon>Fungi</taxon>
        <taxon>Dikarya</taxon>
        <taxon>Ascomycota</taxon>
        <taxon>Pezizomycotina</taxon>
        <taxon>Sordariomycetes</taxon>
        <taxon>Hypocreomycetidae</taxon>
        <taxon>Hypocreales</taxon>
        <taxon>Cordycipitaceae</taxon>
        <taxon>Niveomyces</taxon>
    </lineage>
</organism>
<feature type="signal peptide" evidence="1">
    <location>
        <begin position="1"/>
        <end position="21"/>
    </location>
</feature>
<reference evidence="2 3" key="1">
    <citation type="journal article" date="2016" name="Genome Biol. Evol.">
        <title>Divergent and convergent evolution of fungal pathogenicity.</title>
        <authorList>
            <person name="Shang Y."/>
            <person name="Xiao G."/>
            <person name="Zheng P."/>
            <person name="Cen K."/>
            <person name="Zhan S."/>
            <person name="Wang C."/>
        </authorList>
    </citation>
    <scope>NUCLEOTIDE SEQUENCE [LARGE SCALE GENOMIC DNA]</scope>
    <source>
        <strain evidence="2 3">RCEF 264</strain>
    </source>
</reference>
<dbReference type="OrthoDB" id="4399777at2759"/>
<dbReference type="Proteomes" id="UP000076874">
    <property type="component" value="Unassembled WGS sequence"/>
</dbReference>
<protein>
    <submittedName>
        <fullName evidence="2">Uncharacterized protein</fullName>
    </submittedName>
</protein>